<feature type="repeat" description="TPR" evidence="3">
    <location>
        <begin position="825"/>
        <end position="858"/>
    </location>
</feature>
<keyword evidence="4" id="KW-1133">Transmembrane helix</keyword>
<feature type="repeat" description="TPR" evidence="3">
    <location>
        <begin position="1040"/>
        <end position="1073"/>
    </location>
</feature>
<dbReference type="InterPro" id="IPR011990">
    <property type="entry name" value="TPR-like_helical_dom_sf"/>
</dbReference>
<sequence>MDTLSLLILLGVLVVVVVLGLVWRRRRNSQQHVPPPEPEPEIEMQVEDQDGNLVVSADEAPPPKPPWRLGRRMLLLVFATLVLLAGLGYMLNERRTARAPERFVVIVAPFNDGADGQTGRNVAAELVRLLNQQLSGDTTVAVALRSPQDRADALALAQTEQADLLIWGEVEPGAMLDSPSLRPQLVYTPVGPYGPNAWAGYQGRFVMPANFALANAPINGQAVLVPLIVAVGDYIHGRPDHAYMLLTRLMEDYPSLNPSLPRLLRANILWARGFYGEAAQTYRIALSEPNEEPELLVNNLAAILLDAGDPAVLTALAEAVRLLDGRDLGALRANLGALALADGRPVAAASELEQARNMLPTNAPLLLDLATAYRESGRLADAEAVLQRAATQVRRDERLVPRPYRTLQTQRLNAILREEQGLLALAQFLEMQGPLVWELEIAPAHPAATLRSMHNDLSSAADLSQQAVQQWRRIAASESAAQAGTGLLAGGQAEQLEFQAARQRYYLALIMIEQERMTARQAPSLFDVLFGTGDSEAASMTLLKELALRQPANPALHAAMARSALIAGDFERANAYYEQVVSLAPQMPIGFFGQGQVAYEQGNLARASELYMVALERNESFFPARIALARLAEQHGDWATAVAHRRALAEIRSGPRNLIALAHDLRRSGPDGWTEAEHILRPLSVNHAMAAIELARLYNDTGHPDEAISAYRDARRIDRSSSVAAFELGETLIRQGNYPAAEQALRDALRLESDHLEARLALADLYQGPLNDPGRAEREFQAALRQGVNDPEWLERIGDAAMANGNADQAQTTYAQAVELQPEQPRLYHKLGLAQTKRGQYEAAAVAHNRALQLLADTTDPEGVTLRTSSLVSLAEARRLQGRLDEASNSYNQALQLDPTRIEAHIGLGLVAVGQANWGVAHGHFATATAQPAGDEHAAAQFWLAESLLRRDDLVGAASRFERAIALQPTFPEAYLGLAQTRYAQRDLATALATVTLGLNQRPAYAEALLFKGKLLQEQGNMAQALDVYDRSIAADAQIAESHYRRGVLRIQQGDYDNAIRDLSRAADLQANFPEAAYWLGRAHYAQGRLEPAWHAFQRAISYNATYVEAILYSGLVAEDLGRTNDAINAYRTVIELDAQREFTLRARLQLERLIT</sequence>
<dbReference type="RefSeq" id="WP_097642913.1">
    <property type="nucleotide sequence ID" value="NZ_NQWI01000013.1"/>
</dbReference>
<feature type="repeat" description="TPR" evidence="3">
    <location>
        <begin position="1006"/>
        <end position="1039"/>
    </location>
</feature>
<dbReference type="Proteomes" id="UP000220527">
    <property type="component" value="Unassembled WGS sequence"/>
</dbReference>
<dbReference type="PANTHER" id="PTHR45586:SF1">
    <property type="entry name" value="LIPOPOLYSACCHARIDE ASSEMBLY PROTEIN B"/>
    <property type="match status" value="1"/>
</dbReference>
<dbReference type="OrthoDB" id="134975at2"/>
<accession>A0A2A6RN02</accession>
<gene>
    <name evidence="5" type="ORF">CJ255_04575</name>
</gene>
<feature type="transmembrane region" description="Helical" evidence="4">
    <location>
        <begin position="73"/>
        <end position="91"/>
    </location>
</feature>
<protein>
    <recommendedName>
        <fullName evidence="7">Tetratricopeptide repeat protein</fullName>
    </recommendedName>
</protein>
<dbReference type="EMBL" id="NQWI01000013">
    <property type="protein sequence ID" value="PDW04230.1"/>
    <property type="molecule type" value="Genomic_DNA"/>
</dbReference>
<feature type="repeat" description="TPR" evidence="3">
    <location>
        <begin position="688"/>
        <end position="721"/>
    </location>
</feature>
<feature type="repeat" description="TPR" evidence="3">
    <location>
        <begin position="791"/>
        <end position="824"/>
    </location>
</feature>
<organism evidence="5 6">
    <name type="scientific">Candidatus Viridilinea mediisalina</name>
    <dbReference type="NCBI Taxonomy" id="2024553"/>
    <lineage>
        <taxon>Bacteria</taxon>
        <taxon>Bacillati</taxon>
        <taxon>Chloroflexota</taxon>
        <taxon>Chloroflexia</taxon>
        <taxon>Chloroflexales</taxon>
        <taxon>Chloroflexineae</taxon>
        <taxon>Oscillochloridaceae</taxon>
        <taxon>Candidatus Viridilinea</taxon>
    </lineage>
</organism>
<keyword evidence="6" id="KW-1185">Reference proteome</keyword>
<feature type="repeat" description="TPR" evidence="3">
    <location>
        <begin position="868"/>
        <end position="901"/>
    </location>
</feature>
<dbReference type="Pfam" id="PF13414">
    <property type="entry name" value="TPR_11"/>
    <property type="match status" value="2"/>
</dbReference>
<keyword evidence="4" id="KW-0812">Transmembrane</keyword>
<evidence type="ECO:0000256" key="4">
    <source>
        <dbReference type="SAM" id="Phobius"/>
    </source>
</evidence>
<comment type="caution">
    <text evidence="5">The sequence shown here is derived from an EMBL/GenBank/DDBJ whole genome shotgun (WGS) entry which is preliminary data.</text>
</comment>
<proteinExistence type="predicted"/>
<dbReference type="Pfam" id="PF13181">
    <property type="entry name" value="TPR_8"/>
    <property type="match status" value="1"/>
</dbReference>
<keyword evidence="2 3" id="KW-0802">TPR repeat</keyword>
<dbReference type="AlphaFoldDB" id="A0A2A6RN02"/>
<keyword evidence="1" id="KW-0677">Repeat</keyword>
<feature type="repeat" description="TPR" evidence="3">
    <location>
        <begin position="1074"/>
        <end position="1107"/>
    </location>
</feature>
<dbReference type="InterPro" id="IPR019734">
    <property type="entry name" value="TPR_rpt"/>
</dbReference>
<feature type="transmembrane region" description="Helical" evidence="4">
    <location>
        <begin position="6"/>
        <end position="23"/>
    </location>
</feature>
<name>A0A2A6RN02_9CHLR</name>
<dbReference type="PANTHER" id="PTHR45586">
    <property type="entry name" value="TPR REPEAT-CONTAINING PROTEIN PA4667"/>
    <property type="match status" value="1"/>
</dbReference>
<evidence type="ECO:0000256" key="3">
    <source>
        <dbReference type="PROSITE-ProRule" id="PRU00339"/>
    </source>
</evidence>
<reference evidence="6" key="1">
    <citation type="submission" date="2017-08" db="EMBL/GenBank/DDBJ databases">
        <authorList>
            <person name="Grouzdev D.S."/>
            <person name="Gaisin V.A."/>
            <person name="Rysina M.S."/>
            <person name="Gorlenko V.M."/>
        </authorList>
    </citation>
    <scope>NUCLEOTIDE SEQUENCE [LARGE SCALE GENOMIC DNA]</scope>
    <source>
        <strain evidence="6">Kir15-3F</strain>
    </source>
</reference>
<dbReference type="PROSITE" id="PS50005">
    <property type="entry name" value="TPR"/>
    <property type="match status" value="8"/>
</dbReference>
<dbReference type="SMART" id="SM00028">
    <property type="entry name" value="TPR"/>
    <property type="match status" value="16"/>
</dbReference>
<dbReference type="InterPro" id="IPR051012">
    <property type="entry name" value="CellSynth/LPSAsmb/PSIAsmb"/>
</dbReference>
<dbReference type="Pfam" id="PF14559">
    <property type="entry name" value="TPR_19"/>
    <property type="match status" value="3"/>
</dbReference>
<evidence type="ECO:0000313" key="6">
    <source>
        <dbReference type="Proteomes" id="UP000220527"/>
    </source>
</evidence>
<evidence type="ECO:0008006" key="7">
    <source>
        <dbReference type="Google" id="ProtNLM"/>
    </source>
</evidence>
<feature type="repeat" description="TPR" evidence="3">
    <location>
        <begin position="722"/>
        <end position="755"/>
    </location>
</feature>
<evidence type="ECO:0000313" key="5">
    <source>
        <dbReference type="EMBL" id="PDW04230.1"/>
    </source>
</evidence>
<dbReference type="Gene3D" id="1.25.40.10">
    <property type="entry name" value="Tetratricopeptide repeat domain"/>
    <property type="match status" value="6"/>
</dbReference>
<dbReference type="SUPFAM" id="SSF48452">
    <property type="entry name" value="TPR-like"/>
    <property type="match status" value="4"/>
</dbReference>
<evidence type="ECO:0000256" key="2">
    <source>
        <dbReference type="ARBA" id="ARBA00022803"/>
    </source>
</evidence>
<dbReference type="Pfam" id="PF13432">
    <property type="entry name" value="TPR_16"/>
    <property type="match status" value="2"/>
</dbReference>
<evidence type="ECO:0000256" key="1">
    <source>
        <dbReference type="ARBA" id="ARBA00022737"/>
    </source>
</evidence>
<keyword evidence="4" id="KW-0472">Membrane</keyword>